<evidence type="ECO:0000259" key="2">
    <source>
        <dbReference type="SMART" id="SM00829"/>
    </source>
</evidence>
<evidence type="ECO:0000313" key="4">
    <source>
        <dbReference type="Proteomes" id="UP000068067"/>
    </source>
</evidence>
<dbReference type="AlphaFoldDB" id="A0A0M4CLL1"/>
<reference evidence="3 4" key="1">
    <citation type="submission" date="2014-08" db="EMBL/GenBank/DDBJ databases">
        <title>Complete genome sequence of Corynebacterium deserti GIMN1.010 (=DSM 45689), isolated from desert sand in western China.</title>
        <authorList>
            <person name="Ruckert C."/>
            <person name="Albersmeier A."/>
            <person name="Kalinowski J."/>
        </authorList>
    </citation>
    <scope>NUCLEOTIDE SEQUENCE [LARGE SCALE GENOMIC DNA]</scope>
    <source>
        <strain evidence="3 4">GIMN1.010</strain>
    </source>
</reference>
<dbReference type="InterPro" id="IPR014182">
    <property type="entry name" value="ADH_Zn_typ-1"/>
</dbReference>
<dbReference type="NCBIfam" id="TIGR02817">
    <property type="entry name" value="adh_fam_1"/>
    <property type="match status" value="1"/>
</dbReference>
<dbReference type="CDD" id="cd08252">
    <property type="entry name" value="AL_MDR"/>
    <property type="match status" value="1"/>
</dbReference>
<accession>A0A0M4CLL1</accession>
<dbReference type="InterPro" id="IPR011032">
    <property type="entry name" value="GroES-like_sf"/>
</dbReference>
<dbReference type="PANTHER" id="PTHR11695">
    <property type="entry name" value="ALCOHOL DEHYDROGENASE RELATED"/>
    <property type="match status" value="1"/>
</dbReference>
<feature type="domain" description="Enoyl reductase (ER)" evidence="2">
    <location>
        <begin position="32"/>
        <end position="344"/>
    </location>
</feature>
<sequence length="354" mass="38124">MVAPHAENSGSNSAHPNQPFMSAVALFDSIPSDQPDFLVDVQVPRPTPGPRDLVVEIEAVSINPVDTKVRMRAGKQESPKILGFDAAGVVVEVGSDVTLFSPGDTVFYAGSNQRQGSNAEFQLVDERLVGHAPTTLEPADAAALPLVALTAWEALFDRLGTTQSSTGKLLVLGGSGGVPSALIQIARALTGLTVIATASRPESAEWVRSLGAHEVIDHSHNLADQVSDVDFVFSSWTTGREVELATLMKPQSHLVLIDDPIDPKFGAFKQKAIAVHWEFMFTRAMFETPDMDEQGKILNKIADMVDRGQFKAVTSTVLDGLTAESVMEGHRLVEQGKMSGKIVIKNIKHKNIKQ</sequence>
<dbReference type="InterPro" id="IPR036291">
    <property type="entry name" value="NAD(P)-bd_dom_sf"/>
</dbReference>
<comment type="similarity">
    <text evidence="1">Belongs to the zinc-containing alcohol dehydrogenase family. Quinone oxidoreductase subfamily.</text>
</comment>
<keyword evidence="1" id="KW-0479">Metal-binding</keyword>
<evidence type="ECO:0000313" key="3">
    <source>
        <dbReference type="EMBL" id="ALC07051.1"/>
    </source>
</evidence>
<dbReference type="SUPFAM" id="SSF50129">
    <property type="entry name" value="GroES-like"/>
    <property type="match status" value="1"/>
</dbReference>
<dbReference type="GO" id="GO:0016491">
    <property type="term" value="F:oxidoreductase activity"/>
    <property type="evidence" value="ECO:0007669"/>
    <property type="project" value="UniProtKB-KW"/>
</dbReference>
<dbReference type="EMBL" id="CP009220">
    <property type="protein sequence ID" value="ALC07051.1"/>
    <property type="molecule type" value="Genomic_DNA"/>
</dbReference>
<dbReference type="KEGG" id="cdx:CDES_13605"/>
<dbReference type="STRING" id="931089.CDES_13605"/>
<keyword evidence="1" id="KW-0862">Zinc</keyword>
<dbReference type="PATRIC" id="fig|931089.4.peg.2751"/>
<keyword evidence="4" id="KW-1185">Reference proteome</keyword>
<dbReference type="InterPro" id="IPR050700">
    <property type="entry name" value="YIM1/Zinc_Alcohol_DH_Fams"/>
</dbReference>
<dbReference type="Proteomes" id="UP000068067">
    <property type="component" value="Chromosome"/>
</dbReference>
<name>A0A0M4CLL1_9CORY</name>
<dbReference type="RefSeq" id="WP_082353470.1">
    <property type="nucleotide sequence ID" value="NZ_CP009220.1"/>
</dbReference>
<dbReference type="Pfam" id="PF08240">
    <property type="entry name" value="ADH_N"/>
    <property type="match status" value="1"/>
</dbReference>
<dbReference type="SMART" id="SM00829">
    <property type="entry name" value="PKS_ER"/>
    <property type="match status" value="1"/>
</dbReference>
<dbReference type="Gene3D" id="3.40.50.720">
    <property type="entry name" value="NAD(P)-binding Rossmann-like Domain"/>
    <property type="match status" value="1"/>
</dbReference>
<proteinExistence type="inferred from homology"/>
<dbReference type="PANTHER" id="PTHR11695:SF294">
    <property type="entry name" value="RETICULON-4-INTERACTING PROTEIN 1, MITOCHONDRIAL"/>
    <property type="match status" value="1"/>
</dbReference>
<evidence type="ECO:0000256" key="1">
    <source>
        <dbReference type="RuleBase" id="RU364000"/>
    </source>
</evidence>
<dbReference type="InterPro" id="IPR020843">
    <property type="entry name" value="ER"/>
</dbReference>
<protein>
    <recommendedName>
        <fullName evidence="1">Zinc-type alcohol dehydrogenase-like protein</fullName>
    </recommendedName>
</protein>
<gene>
    <name evidence="3" type="ORF">CDES_13605</name>
</gene>
<keyword evidence="1" id="KW-0560">Oxidoreductase</keyword>
<dbReference type="InterPro" id="IPR013154">
    <property type="entry name" value="ADH-like_N"/>
</dbReference>
<dbReference type="Pfam" id="PF13602">
    <property type="entry name" value="ADH_zinc_N_2"/>
    <property type="match status" value="1"/>
</dbReference>
<dbReference type="SUPFAM" id="SSF51735">
    <property type="entry name" value="NAD(P)-binding Rossmann-fold domains"/>
    <property type="match status" value="1"/>
</dbReference>
<organism evidence="3 4">
    <name type="scientific">Corynebacterium deserti GIMN1.010</name>
    <dbReference type="NCBI Taxonomy" id="931089"/>
    <lineage>
        <taxon>Bacteria</taxon>
        <taxon>Bacillati</taxon>
        <taxon>Actinomycetota</taxon>
        <taxon>Actinomycetes</taxon>
        <taxon>Mycobacteriales</taxon>
        <taxon>Corynebacteriaceae</taxon>
        <taxon>Corynebacterium</taxon>
    </lineage>
</organism>
<dbReference type="Gene3D" id="3.90.180.10">
    <property type="entry name" value="Medium-chain alcohol dehydrogenases, catalytic domain"/>
    <property type="match status" value="1"/>
</dbReference>
<dbReference type="GO" id="GO:0008270">
    <property type="term" value="F:zinc ion binding"/>
    <property type="evidence" value="ECO:0007669"/>
    <property type="project" value="InterPro"/>
</dbReference>